<gene>
    <name evidence="1" type="ORF">CLUMA_CG017603</name>
</gene>
<name>A0A1J1IWQ1_9DIPT</name>
<proteinExistence type="predicted"/>
<evidence type="ECO:0000313" key="1">
    <source>
        <dbReference type="EMBL" id="CRL04528.1"/>
    </source>
</evidence>
<sequence length="93" mass="10549">MFHALNCKTKNVNFEMKSRNDDSLRSTKAHLASGSTAVMLIAINFEISGDVLLEFYVNILNEALANEEFFTSLDVFKNNNVESQTLWSTQRLT</sequence>
<dbReference type="EMBL" id="CVRI01000063">
    <property type="protein sequence ID" value="CRL04528.1"/>
    <property type="molecule type" value="Genomic_DNA"/>
</dbReference>
<keyword evidence="2" id="KW-1185">Reference proteome</keyword>
<organism evidence="1 2">
    <name type="scientific">Clunio marinus</name>
    <dbReference type="NCBI Taxonomy" id="568069"/>
    <lineage>
        <taxon>Eukaryota</taxon>
        <taxon>Metazoa</taxon>
        <taxon>Ecdysozoa</taxon>
        <taxon>Arthropoda</taxon>
        <taxon>Hexapoda</taxon>
        <taxon>Insecta</taxon>
        <taxon>Pterygota</taxon>
        <taxon>Neoptera</taxon>
        <taxon>Endopterygota</taxon>
        <taxon>Diptera</taxon>
        <taxon>Nematocera</taxon>
        <taxon>Chironomoidea</taxon>
        <taxon>Chironomidae</taxon>
        <taxon>Clunio</taxon>
    </lineage>
</organism>
<accession>A0A1J1IWQ1</accession>
<dbReference type="AlphaFoldDB" id="A0A1J1IWQ1"/>
<protein>
    <submittedName>
        <fullName evidence="1">CLUMA_CG017603, isoform A</fullName>
    </submittedName>
</protein>
<reference evidence="1 2" key="1">
    <citation type="submission" date="2015-04" db="EMBL/GenBank/DDBJ databases">
        <authorList>
            <person name="Syromyatnikov M.Y."/>
            <person name="Popov V.N."/>
        </authorList>
    </citation>
    <scope>NUCLEOTIDE SEQUENCE [LARGE SCALE GENOMIC DNA]</scope>
</reference>
<evidence type="ECO:0000313" key="2">
    <source>
        <dbReference type="Proteomes" id="UP000183832"/>
    </source>
</evidence>
<dbReference type="Proteomes" id="UP000183832">
    <property type="component" value="Unassembled WGS sequence"/>
</dbReference>